<dbReference type="InterPro" id="IPR000182">
    <property type="entry name" value="GNAT_dom"/>
</dbReference>
<keyword evidence="2 4" id="KW-0012">Acyltransferase</keyword>
<organism evidence="4 5">
    <name type="scientific">Luteococcus sanguinis</name>
    <dbReference type="NCBI Taxonomy" id="174038"/>
    <lineage>
        <taxon>Bacteria</taxon>
        <taxon>Bacillati</taxon>
        <taxon>Actinomycetota</taxon>
        <taxon>Actinomycetes</taxon>
        <taxon>Propionibacteriales</taxon>
        <taxon>Propionibacteriaceae</taxon>
        <taxon>Luteococcus</taxon>
    </lineage>
</organism>
<dbReference type="EC" id="2.3.-.-" evidence="4"/>
<dbReference type="EMBL" id="JBHSUA010000007">
    <property type="protein sequence ID" value="MFC6395782.1"/>
    <property type="molecule type" value="Genomic_DNA"/>
</dbReference>
<dbReference type="Proteomes" id="UP001596266">
    <property type="component" value="Unassembled WGS sequence"/>
</dbReference>
<keyword evidence="5" id="KW-1185">Reference proteome</keyword>
<dbReference type="InterPro" id="IPR050832">
    <property type="entry name" value="Bact_Acetyltransf"/>
</dbReference>
<feature type="domain" description="N-acetyltransferase" evidence="3">
    <location>
        <begin position="9"/>
        <end position="152"/>
    </location>
</feature>
<protein>
    <submittedName>
        <fullName evidence="4">GNAT family N-acetyltransferase</fullName>
        <ecNumber evidence="4">2.3.-.-</ecNumber>
    </submittedName>
</protein>
<proteinExistence type="predicted"/>
<dbReference type="RefSeq" id="WP_343884481.1">
    <property type="nucleotide sequence ID" value="NZ_BAAAKI010000002.1"/>
</dbReference>
<dbReference type="PROSITE" id="PS51186">
    <property type="entry name" value="GNAT"/>
    <property type="match status" value="1"/>
</dbReference>
<accession>A0ABW1WXN8</accession>
<dbReference type="PANTHER" id="PTHR43877:SF2">
    <property type="entry name" value="AMINOALKYLPHOSPHONATE N-ACETYLTRANSFERASE-RELATED"/>
    <property type="match status" value="1"/>
</dbReference>
<dbReference type="GO" id="GO:0016746">
    <property type="term" value="F:acyltransferase activity"/>
    <property type="evidence" value="ECO:0007669"/>
    <property type="project" value="UniProtKB-KW"/>
</dbReference>
<dbReference type="CDD" id="cd04301">
    <property type="entry name" value="NAT_SF"/>
    <property type="match status" value="1"/>
</dbReference>
<dbReference type="PANTHER" id="PTHR43877">
    <property type="entry name" value="AMINOALKYLPHOSPHONATE N-ACETYLTRANSFERASE-RELATED-RELATED"/>
    <property type="match status" value="1"/>
</dbReference>
<evidence type="ECO:0000259" key="3">
    <source>
        <dbReference type="PROSITE" id="PS51186"/>
    </source>
</evidence>
<name>A0ABW1WXN8_9ACTN</name>
<dbReference type="InterPro" id="IPR016181">
    <property type="entry name" value="Acyl_CoA_acyltransferase"/>
</dbReference>
<comment type="caution">
    <text evidence="4">The sequence shown here is derived from an EMBL/GenBank/DDBJ whole genome shotgun (WGS) entry which is preliminary data.</text>
</comment>
<evidence type="ECO:0000256" key="2">
    <source>
        <dbReference type="ARBA" id="ARBA00023315"/>
    </source>
</evidence>
<dbReference type="Pfam" id="PF00583">
    <property type="entry name" value="Acetyltransf_1"/>
    <property type="match status" value="1"/>
</dbReference>
<evidence type="ECO:0000313" key="5">
    <source>
        <dbReference type="Proteomes" id="UP001596266"/>
    </source>
</evidence>
<sequence>MTPTPAQGLVIRQAEDADLSALGQIEPRPEQKLAQKRFDEMTAGTGLLAVATLDDEVVGMGYLDFVDNELHPEVKNLWVVPEARRHGAGQELFTWLEDKAAEAGHKEVFLAVDPNNGRALALFLNRGYSPTGNHLFVDDPDTHQVVDPSQVSNHYAIYQKSLTA</sequence>
<evidence type="ECO:0000256" key="1">
    <source>
        <dbReference type="ARBA" id="ARBA00022679"/>
    </source>
</evidence>
<keyword evidence="1 4" id="KW-0808">Transferase</keyword>
<dbReference type="SUPFAM" id="SSF55729">
    <property type="entry name" value="Acyl-CoA N-acyltransferases (Nat)"/>
    <property type="match status" value="1"/>
</dbReference>
<gene>
    <name evidence="4" type="ORF">ACFP57_02060</name>
</gene>
<reference evidence="5" key="1">
    <citation type="journal article" date="2019" name="Int. J. Syst. Evol. Microbiol.">
        <title>The Global Catalogue of Microorganisms (GCM) 10K type strain sequencing project: providing services to taxonomists for standard genome sequencing and annotation.</title>
        <authorList>
            <consortium name="The Broad Institute Genomics Platform"/>
            <consortium name="The Broad Institute Genome Sequencing Center for Infectious Disease"/>
            <person name="Wu L."/>
            <person name="Ma J."/>
        </authorList>
    </citation>
    <scope>NUCLEOTIDE SEQUENCE [LARGE SCALE GENOMIC DNA]</scope>
    <source>
        <strain evidence="5">CGMCC 1.15277</strain>
    </source>
</reference>
<evidence type="ECO:0000313" key="4">
    <source>
        <dbReference type="EMBL" id="MFC6395782.1"/>
    </source>
</evidence>
<dbReference type="Gene3D" id="3.40.630.30">
    <property type="match status" value="1"/>
</dbReference>